<evidence type="ECO:0000313" key="3">
    <source>
        <dbReference type="Proteomes" id="UP000284202"/>
    </source>
</evidence>
<accession>A0A418SLQ2</accession>
<dbReference type="EMBL" id="QZCG01000027">
    <property type="protein sequence ID" value="RJE81863.1"/>
    <property type="molecule type" value="Genomic_DNA"/>
</dbReference>
<dbReference type="Pfam" id="PF23666">
    <property type="entry name" value="Rcc01698_C"/>
    <property type="match status" value="1"/>
</dbReference>
<evidence type="ECO:0000313" key="2">
    <source>
        <dbReference type="EMBL" id="RJE81863.1"/>
    </source>
</evidence>
<sequence length="252" mass="27541">MVGRTLSPLVRARPGVIDRGAPLRLQVKGGQLRSVGVRALLSGANLLAIGDGSPQGWELMQFARAQPLGGDIWEISERLRGQAGTDGVMPREWPEGSLVVLMDGAARQVAMPPSARGQERHWRIGPARRAPDDASHVSLTTTAQGIGLRPYAPCHLRIDGRRIGWIRRTRIDGDDWSGRDVPLGESEEVYLLRLRRGHELLHQCELTVPGYEVPERIWLAAKAGGAFTVEVAQMSARFGAGPFVRRNVDGSE</sequence>
<organism evidence="2 3">
    <name type="scientific">Paracoccus onubensis</name>
    <dbReference type="NCBI Taxonomy" id="1675788"/>
    <lineage>
        <taxon>Bacteria</taxon>
        <taxon>Pseudomonadati</taxon>
        <taxon>Pseudomonadota</taxon>
        <taxon>Alphaproteobacteria</taxon>
        <taxon>Rhodobacterales</taxon>
        <taxon>Paracoccaceae</taxon>
        <taxon>Paracoccus</taxon>
    </lineage>
</organism>
<dbReference type="InterPro" id="IPR056490">
    <property type="entry name" value="Rcc01698_C"/>
</dbReference>
<protein>
    <recommendedName>
        <fullName evidence="1">Rcc01698-like C-terminal domain-containing protein</fullName>
    </recommendedName>
</protein>
<evidence type="ECO:0000259" key="1">
    <source>
        <dbReference type="Pfam" id="PF23666"/>
    </source>
</evidence>
<dbReference type="AlphaFoldDB" id="A0A418SLQ2"/>
<comment type="caution">
    <text evidence="2">The sequence shown here is derived from an EMBL/GenBank/DDBJ whole genome shotgun (WGS) entry which is preliminary data.</text>
</comment>
<keyword evidence="3" id="KW-1185">Reference proteome</keyword>
<dbReference type="Proteomes" id="UP000284202">
    <property type="component" value="Unassembled WGS sequence"/>
</dbReference>
<feature type="domain" description="Rcc01698-like C-terminal" evidence="1">
    <location>
        <begin position="2"/>
        <end position="100"/>
    </location>
</feature>
<gene>
    <name evidence="2" type="ORF">D3P04_22675</name>
</gene>
<reference evidence="3" key="1">
    <citation type="submission" date="2018-09" db="EMBL/GenBank/DDBJ databases">
        <title>Acidovorax cavernicola nov. sp. isolated from Gruta de las Maravillas (Aracena, Spain).</title>
        <authorList>
            <person name="Jurado V."/>
            <person name="Gutierrez-Patricio S."/>
            <person name="Gonzalez-Pimentel J.L."/>
            <person name="Miller A.Z."/>
            <person name="Laiz L."/>
            <person name="Saiz-Jimenez C."/>
        </authorList>
    </citation>
    <scope>NUCLEOTIDE SEQUENCE [LARGE SCALE GENOMIC DNA]</scope>
    <source>
        <strain evidence="3">1011MAR3C25</strain>
    </source>
</reference>
<name>A0A418SLQ2_9RHOB</name>
<proteinExistence type="predicted"/>